<reference evidence="2" key="1">
    <citation type="journal article" date="2021" name="Proc. Natl. Acad. Sci. U.S.A.">
        <title>A Catalog of Tens of Thousands of Viruses from Human Metagenomes Reveals Hidden Associations with Chronic Diseases.</title>
        <authorList>
            <person name="Tisza M.J."/>
            <person name="Buck C.B."/>
        </authorList>
    </citation>
    <scope>NUCLEOTIDE SEQUENCE</scope>
    <source>
        <strain evidence="2">CtamP19</strain>
    </source>
</reference>
<feature type="region of interest" description="Disordered" evidence="1">
    <location>
        <begin position="195"/>
        <end position="218"/>
    </location>
</feature>
<organism evidence="2">
    <name type="scientific">Siphoviridae sp. ctamP19</name>
    <dbReference type="NCBI Taxonomy" id="2827896"/>
    <lineage>
        <taxon>Viruses</taxon>
        <taxon>Duplodnaviria</taxon>
        <taxon>Heunggongvirae</taxon>
        <taxon>Uroviricota</taxon>
        <taxon>Caudoviricetes</taxon>
    </lineage>
</organism>
<accession>A0A8S5TN92</accession>
<protein>
    <submittedName>
        <fullName evidence="2">HeH/LEM domain</fullName>
    </submittedName>
</protein>
<dbReference type="Gene3D" id="1.10.720.30">
    <property type="entry name" value="SAP domain"/>
    <property type="match status" value="1"/>
</dbReference>
<evidence type="ECO:0000313" key="2">
    <source>
        <dbReference type="EMBL" id="DAF64599.1"/>
    </source>
</evidence>
<evidence type="ECO:0000256" key="1">
    <source>
        <dbReference type="SAM" id="MobiDB-lite"/>
    </source>
</evidence>
<feature type="compositionally biased region" description="Polar residues" evidence="1">
    <location>
        <begin position="195"/>
        <end position="217"/>
    </location>
</feature>
<dbReference type="EMBL" id="BK032864">
    <property type="protein sequence ID" value="DAF64599.1"/>
    <property type="molecule type" value="Genomic_DNA"/>
</dbReference>
<name>A0A8S5TN92_9CAUD</name>
<dbReference type="InterPro" id="IPR036361">
    <property type="entry name" value="SAP_dom_sf"/>
</dbReference>
<sequence>MDQTFRIYKGEEKIVEGSSPLTITGLEPSTIVSQGTYQVTRVLGERESTRTDLPSFTTLSVKERRNLTVNGEERTGDYYVLDISQEDYLAIQDYSSETIYRVQPDIDASGRVYFLGSVPIDVSKKDDVFEYTRNYYLNSSGEWKEVTYSGWAPPGAPYSKTLKDLQLKVGDVVSSSTEYENNSTMSITTELRAQKSSGRVTASSTEVTPSNSGTSVGEITIPEGTVSIGVTPGAKGDNTTSVSIRYRKVKLFRGNKQNMCGFTIAPEDILLDKISQYNALTVKQLKQELDKKDIEYARNAKKEELINLLT</sequence>
<proteinExistence type="predicted"/>